<protein>
    <submittedName>
        <fullName evidence="2">Uncharacterized protein</fullName>
    </submittedName>
</protein>
<feature type="compositionally biased region" description="Polar residues" evidence="1">
    <location>
        <begin position="701"/>
        <end position="719"/>
    </location>
</feature>
<dbReference type="InParanoid" id="A0A151GKK4"/>
<accession>A0A151GKK4</accession>
<comment type="caution">
    <text evidence="2">The sequence shown here is derived from an EMBL/GenBank/DDBJ whole genome shotgun (WGS) entry which is preliminary data.</text>
</comment>
<feature type="region of interest" description="Disordered" evidence="1">
    <location>
        <begin position="697"/>
        <end position="734"/>
    </location>
</feature>
<organism evidence="2 3">
    <name type="scientific">Drechmeria coniospora</name>
    <name type="common">Nematophagous fungus</name>
    <name type="synonym">Meria coniospora</name>
    <dbReference type="NCBI Taxonomy" id="98403"/>
    <lineage>
        <taxon>Eukaryota</taxon>
        <taxon>Fungi</taxon>
        <taxon>Dikarya</taxon>
        <taxon>Ascomycota</taxon>
        <taxon>Pezizomycotina</taxon>
        <taxon>Sordariomycetes</taxon>
        <taxon>Hypocreomycetidae</taxon>
        <taxon>Hypocreales</taxon>
        <taxon>Ophiocordycipitaceae</taxon>
        <taxon>Drechmeria</taxon>
    </lineage>
</organism>
<reference evidence="2 3" key="1">
    <citation type="journal article" date="2016" name="Sci. Rep.">
        <title>Insights into Adaptations to a Near-Obligate Nematode Endoparasitic Lifestyle from the Finished Genome of Drechmeria coniospora.</title>
        <authorList>
            <person name="Zhang L."/>
            <person name="Zhou Z."/>
            <person name="Guo Q."/>
            <person name="Fokkens L."/>
            <person name="Miskei M."/>
            <person name="Pocsi I."/>
            <person name="Zhang W."/>
            <person name="Chen M."/>
            <person name="Wang L."/>
            <person name="Sun Y."/>
            <person name="Donzelli B.G."/>
            <person name="Gibson D.M."/>
            <person name="Nelson D.R."/>
            <person name="Luo J.G."/>
            <person name="Rep M."/>
            <person name="Liu H."/>
            <person name="Yang S."/>
            <person name="Wang J."/>
            <person name="Krasnoff S.B."/>
            <person name="Xu Y."/>
            <person name="Molnar I."/>
            <person name="Lin M."/>
        </authorList>
    </citation>
    <scope>NUCLEOTIDE SEQUENCE [LARGE SCALE GENOMIC DNA]</scope>
    <source>
        <strain evidence="2 3">ARSEF 6962</strain>
    </source>
</reference>
<dbReference type="RefSeq" id="XP_040656982.1">
    <property type="nucleotide sequence ID" value="XM_040801949.1"/>
</dbReference>
<sequence>MPTPGGFGRASFSSKCPSEDAYVDTNTNTVLLCDATSPTSIAEQAGRGGSMAVAQPAVREVSPPTEVAKRPLEPLRSSSTMDDASRPLPPAPPPPSATKLSKKKAIDRLFSSGFSFSKRGSIVFNHSHASMTNKQQSHSRTMSNPHAANELSDAIDALSVSRRANSDGMIRPTNHHHFSSNTTTVIQEEVSGHESNEDHKNNWEPNLVSQEPKAKAGNHGGNAVAMTKSGDSERPDCYRTKPKRKLRRKSALRPTVQGAGTNSSVRKRDSQYSAREKRQSRIMNGDTMTPNMQSAFFAALEKPETAPPVTPYVTPIDSSALPQTVTPTVAPVVAPIFTPIVIPHIKFTPLAVPIPTRSLGDELYLDKFTFSNRGSMLLGGRRMLSLRKVPSQSSNANDMGPTLESHAEEDEFVSETPRTCEMRGKLSPTQEEPHEGDEPVSPTAISQPDDSLSSPNKMHKPGAKTAFSMLPRINTRDIETLQTSPTTSTHSAMTATAVQVYQSDNVHPSPTTMHGSGEEPTSSMLPLTNTRDIETPKTSPTTSTHSAMNATAPPVNQADHAHPSPTAMHRPGAETTLSMLPRTNARDVEAPKTRPTNSTPSAMTATAVPEHQADNVLSSPTRMHRPGSETTLSIFPRMHARDIETHKTSPTASSPNATSPFAVPVYQADKTLHSPTTMHKAGAETTLSIFPRVHTLDIETPKTSPTSSPNATNEDTTLSIDDKISGGTNGHVKKRRGGSIVFRIRHAKIIQQIFHVSH</sequence>
<name>A0A151GKK4_DRECN</name>
<keyword evidence="3" id="KW-1185">Reference proteome</keyword>
<feature type="region of interest" description="Disordered" evidence="1">
    <location>
        <begin position="388"/>
        <end position="461"/>
    </location>
</feature>
<evidence type="ECO:0000313" key="3">
    <source>
        <dbReference type="Proteomes" id="UP000076580"/>
    </source>
</evidence>
<dbReference type="EMBL" id="LAYC01000002">
    <property type="protein sequence ID" value="KYK57630.1"/>
    <property type="molecule type" value="Genomic_DNA"/>
</dbReference>
<feature type="compositionally biased region" description="Polar residues" evidence="1">
    <location>
        <begin position="443"/>
        <end position="456"/>
    </location>
</feature>
<feature type="region of interest" description="Disordered" evidence="1">
    <location>
        <begin position="41"/>
        <end position="101"/>
    </location>
</feature>
<feature type="compositionally biased region" description="Pro residues" evidence="1">
    <location>
        <begin position="87"/>
        <end position="96"/>
    </location>
</feature>
<gene>
    <name evidence="2" type="ORF">DCS_04642</name>
</gene>
<feature type="compositionally biased region" description="Basic residues" evidence="1">
    <location>
        <begin position="240"/>
        <end position="251"/>
    </location>
</feature>
<feature type="compositionally biased region" description="Basic and acidic residues" evidence="1">
    <location>
        <begin position="230"/>
        <end position="239"/>
    </location>
</feature>
<feature type="region of interest" description="Disordered" evidence="1">
    <location>
        <begin position="212"/>
        <end position="278"/>
    </location>
</feature>
<evidence type="ECO:0000256" key="1">
    <source>
        <dbReference type="SAM" id="MobiDB-lite"/>
    </source>
</evidence>
<dbReference type="GeneID" id="63717285"/>
<evidence type="ECO:0000313" key="2">
    <source>
        <dbReference type="EMBL" id="KYK57630.1"/>
    </source>
</evidence>
<dbReference type="Proteomes" id="UP000076580">
    <property type="component" value="Chromosome 02"/>
</dbReference>
<dbReference type="AlphaFoldDB" id="A0A151GKK4"/>
<proteinExistence type="predicted"/>
<feature type="compositionally biased region" description="Basic and acidic residues" evidence="1">
    <location>
        <begin position="266"/>
        <end position="278"/>
    </location>
</feature>